<dbReference type="InterPro" id="IPR006498">
    <property type="entry name" value="Tail_tube"/>
</dbReference>
<gene>
    <name evidence="1" type="ORF">H9804_03860</name>
</gene>
<reference evidence="1" key="2">
    <citation type="submission" date="2021-04" db="EMBL/GenBank/DDBJ databases">
        <authorList>
            <person name="Gilroy R."/>
        </authorList>
    </citation>
    <scope>NUCLEOTIDE SEQUENCE</scope>
    <source>
        <strain evidence="1">ChiW4-1371</strain>
    </source>
</reference>
<proteinExistence type="predicted"/>
<sequence>MNLKGGALTAFNVFADGIKITDVTDVKLPDREAMTVTLNGTGIAGEVNMPLKGKFASAECGFTVGTPVQNAFLTRPGYINLAYKGNMQKIEPLTGIAVDVAVKIEARCIFKKKTGGNFKVGEGLGQEYTYEVVAWKEYNDNIMVFHVDKINNIYFELGTTGNVAEKINIGEL</sequence>
<dbReference type="Proteomes" id="UP000824176">
    <property type="component" value="Unassembled WGS sequence"/>
</dbReference>
<organism evidence="1 2">
    <name type="scientific">Candidatus Mucispirillum faecigallinarum</name>
    <dbReference type="NCBI Taxonomy" id="2838699"/>
    <lineage>
        <taxon>Bacteria</taxon>
        <taxon>Pseudomonadati</taxon>
        <taxon>Deferribacterota</taxon>
        <taxon>Deferribacteres</taxon>
        <taxon>Deferribacterales</taxon>
        <taxon>Mucispirillaceae</taxon>
        <taxon>Mucispirillum</taxon>
    </lineage>
</organism>
<name>A0A9D2GTF1_9BACT</name>
<evidence type="ECO:0000313" key="2">
    <source>
        <dbReference type="Proteomes" id="UP000824176"/>
    </source>
</evidence>
<evidence type="ECO:0000313" key="1">
    <source>
        <dbReference type="EMBL" id="HIZ89057.1"/>
    </source>
</evidence>
<accession>A0A9D2GTF1</accession>
<protein>
    <submittedName>
        <fullName evidence="1">Phage major tail tube protein</fullName>
    </submittedName>
</protein>
<reference evidence="1" key="1">
    <citation type="journal article" date="2021" name="PeerJ">
        <title>Extensive microbial diversity within the chicken gut microbiome revealed by metagenomics and culture.</title>
        <authorList>
            <person name="Gilroy R."/>
            <person name="Ravi A."/>
            <person name="Getino M."/>
            <person name="Pursley I."/>
            <person name="Horton D.L."/>
            <person name="Alikhan N.F."/>
            <person name="Baker D."/>
            <person name="Gharbi K."/>
            <person name="Hall N."/>
            <person name="Watson M."/>
            <person name="Adriaenssens E.M."/>
            <person name="Foster-Nyarko E."/>
            <person name="Jarju S."/>
            <person name="Secka A."/>
            <person name="Antonio M."/>
            <person name="Oren A."/>
            <person name="Chaudhuri R.R."/>
            <person name="La Ragione R."/>
            <person name="Hildebrand F."/>
            <person name="Pallen M.J."/>
        </authorList>
    </citation>
    <scope>NUCLEOTIDE SEQUENCE</scope>
    <source>
        <strain evidence="1">ChiW4-1371</strain>
    </source>
</reference>
<dbReference type="EMBL" id="DXAQ01000059">
    <property type="protein sequence ID" value="HIZ89057.1"/>
    <property type="molecule type" value="Genomic_DNA"/>
</dbReference>
<dbReference type="AlphaFoldDB" id="A0A9D2GTF1"/>
<comment type="caution">
    <text evidence="1">The sequence shown here is derived from an EMBL/GenBank/DDBJ whole genome shotgun (WGS) entry which is preliminary data.</text>
</comment>
<dbReference type="Pfam" id="PF04985">
    <property type="entry name" value="Phage_tube"/>
    <property type="match status" value="1"/>
</dbReference>